<dbReference type="Proteomes" id="UP000061569">
    <property type="component" value="Chromosome"/>
</dbReference>
<sequence>MLEDFAPASVERASGERFSGHESFACRYGWLPKFYDLLVRRPDLIRHDEEVMVALGIGRNMVKSVRFWAQAFGLMDDSPRMPPAPTVFAQWLLDPQRGEDPYLEDVGSLWLLHWRLAATANLAAWEVAFFEIPEREILRRFLLQRVERHAVELEKKLSATTIRQHVDIFLSCYATPLVTQGQTVEESLGCPLQELGLVRLSPAGDRDELIEFARGPWRHLSPITFLRILLDYWQLRAPHDKTIAVRALLTDFGSPGLTLRLDEGSLWQLLQATEKVSGGIVQLTDSIERRAVVLQAADVQRAKAAIKYA</sequence>
<dbReference type="EMBL" id="CP013140">
    <property type="protein sequence ID" value="ALN60826.1"/>
    <property type="molecule type" value="Genomic_DNA"/>
</dbReference>
<feature type="domain" description="DUF4007" evidence="1">
    <location>
        <begin position="18"/>
        <end position="306"/>
    </location>
</feature>
<dbReference type="OrthoDB" id="747541at2"/>
<dbReference type="STRING" id="69.GLE_5485"/>
<evidence type="ECO:0000259" key="1">
    <source>
        <dbReference type="Pfam" id="PF13182"/>
    </source>
</evidence>
<dbReference type="PATRIC" id="fig|69.6.peg.5400"/>
<gene>
    <name evidence="2" type="ORF">GLE_5485</name>
</gene>
<name>A0A0S2DQN0_LYSEN</name>
<evidence type="ECO:0000313" key="3">
    <source>
        <dbReference type="Proteomes" id="UP000061569"/>
    </source>
</evidence>
<dbReference type="Pfam" id="PF13182">
    <property type="entry name" value="DUF4007"/>
    <property type="match status" value="1"/>
</dbReference>
<evidence type="ECO:0000313" key="2">
    <source>
        <dbReference type="EMBL" id="ALN60826.1"/>
    </source>
</evidence>
<dbReference type="AlphaFoldDB" id="A0A0S2DQN0"/>
<dbReference type="KEGG" id="lez:GLE_5485"/>
<reference evidence="2 3" key="1">
    <citation type="submission" date="2015-11" db="EMBL/GenBank/DDBJ databases">
        <title>Genome sequences of Lysobacter enzymogenes strain C3 and Lysobacter antibioticus ATCC 29479.</title>
        <authorList>
            <person name="Kobayashi D.Y."/>
        </authorList>
    </citation>
    <scope>NUCLEOTIDE SEQUENCE [LARGE SCALE GENOMIC DNA]</scope>
    <source>
        <strain evidence="2 3">C3</strain>
    </source>
</reference>
<organism evidence="2 3">
    <name type="scientific">Lysobacter enzymogenes</name>
    <dbReference type="NCBI Taxonomy" id="69"/>
    <lineage>
        <taxon>Bacteria</taxon>
        <taxon>Pseudomonadati</taxon>
        <taxon>Pseudomonadota</taxon>
        <taxon>Gammaproteobacteria</taxon>
        <taxon>Lysobacterales</taxon>
        <taxon>Lysobacteraceae</taxon>
        <taxon>Lysobacter</taxon>
    </lineage>
</organism>
<proteinExistence type="predicted"/>
<accession>A0A0S2DQN0</accession>
<protein>
    <recommendedName>
        <fullName evidence="1">DUF4007 domain-containing protein</fullName>
    </recommendedName>
</protein>
<dbReference type="InterPro" id="IPR025248">
    <property type="entry name" value="DUF4007"/>
</dbReference>